<dbReference type="EMBL" id="CP003364">
    <property type="protein sequence ID" value="AGA29413.1"/>
    <property type="molecule type" value="Genomic_DNA"/>
</dbReference>
<evidence type="ECO:0000313" key="2">
    <source>
        <dbReference type="Proteomes" id="UP000010798"/>
    </source>
</evidence>
<keyword evidence="2" id="KW-1185">Reference proteome</keyword>
<dbReference type="HOGENOM" id="CLU_2556435_0_0_0"/>
<name>L0DKP3_SINAD</name>
<reference evidence="1 2" key="1">
    <citation type="submission" date="2012-02" db="EMBL/GenBank/DDBJ databases">
        <title>Complete sequence of chromosome of Singulisphaera acidiphila DSM 18658.</title>
        <authorList>
            <consortium name="US DOE Joint Genome Institute (JGI-PGF)"/>
            <person name="Lucas S."/>
            <person name="Copeland A."/>
            <person name="Lapidus A."/>
            <person name="Glavina del Rio T."/>
            <person name="Dalin E."/>
            <person name="Tice H."/>
            <person name="Bruce D."/>
            <person name="Goodwin L."/>
            <person name="Pitluck S."/>
            <person name="Peters L."/>
            <person name="Ovchinnikova G."/>
            <person name="Chertkov O."/>
            <person name="Kyrpides N."/>
            <person name="Mavromatis K."/>
            <person name="Ivanova N."/>
            <person name="Brettin T."/>
            <person name="Detter J.C."/>
            <person name="Han C."/>
            <person name="Larimer F."/>
            <person name="Land M."/>
            <person name="Hauser L."/>
            <person name="Markowitz V."/>
            <person name="Cheng J.-F."/>
            <person name="Hugenholtz P."/>
            <person name="Woyke T."/>
            <person name="Wu D."/>
            <person name="Tindall B."/>
            <person name="Pomrenke H."/>
            <person name="Brambilla E."/>
            <person name="Klenk H.-P."/>
            <person name="Eisen J.A."/>
        </authorList>
    </citation>
    <scope>NUCLEOTIDE SEQUENCE [LARGE SCALE GENOMIC DNA]</scope>
    <source>
        <strain evidence="2">ATCC BAA-1392 / DSM 18658 / VKM B-2454 / MOB10</strain>
    </source>
</reference>
<organism evidence="1 2">
    <name type="scientific">Singulisphaera acidiphila (strain ATCC BAA-1392 / DSM 18658 / VKM B-2454 / MOB10)</name>
    <dbReference type="NCBI Taxonomy" id="886293"/>
    <lineage>
        <taxon>Bacteria</taxon>
        <taxon>Pseudomonadati</taxon>
        <taxon>Planctomycetota</taxon>
        <taxon>Planctomycetia</taxon>
        <taxon>Isosphaerales</taxon>
        <taxon>Isosphaeraceae</taxon>
        <taxon>Singulisphaera</taxon>
    </lineage>
</organism>
<evidence type="ECO:0000313" key="1">
    <source>
        <dbReference type="EMBL" id="AGA29413.1"/>
    </source>
</evidence>
<sequence length="82" mass="8859">MIPSGKWLSHFDSERAGSVSSLSSVVRFEDRKPTLPACLEEIPQGLQRGSLNVDVALLAEQIGMSAADRFDLAGHEVNHLLG</sequence>
<protein>
    <submittedName>
        <fullName evidence="1">Uncharacterized protein</fullName>
    </submittedName>
</protein>
<dbReference type="Proteomes" id="UP000010798">
    <property type="component" value="Chromosome"/>
</dbReference>
<dbReference type="KEGG" id="saci:Sinac_5262"/>
<gene>
    <name evidence="1" type="ordered locus">Sinac_5262</name>
</gene>
<dbReference type="AlphaFoldDB" id="L0DKP3"/>
<accession>L0DKP3</accession>
<proteinExistence type="predicted"/>